<name>A0A0M2V6V4_9GAMM</name>
<proteinExistence type="predicted"/>
<comment type="caution">
    <text evidence="1">The sequence shown here is derived from an EMBL/GenBank/DDBJ whole genome shotgun (WGS) entry which is preliminary data.</text>
</comment>
<dbReference type="RefSeq" id="WP_046557578.1">
    <property type="nucleotide sequence ID" value="NZ_LAHO01000009.1"/>
</dbReference>
<accession>A0A0M2V6V4</accession>
<sequence>MLIKNHAALRDATDATSKSLGLARLMLALSITLCTLQAHAGRPMLTDDATIVEQCQLESWAQRERTGTRFWAVPACQLLGVEWALGVAKTPAGEPQQYEFSAKTELKTLQTNSYGITAQLAYQFDAGQQQQGDLQLNLALTQSFAADTWLLHLNAGRLHREQAHNDWTAGIALQHEFAANQWLFTELYRENAGRPVYQLGYLAEVLPNRLQLDLSYGNRVSRSGREDFLSAGLAFYFSVL</sequence>
<dbReference type="Proteomes" id="UP000034228">
    <property type="component" value="Unassembled WGS sequence"/>
</dbReference>
<dbReference type="STRING" id="336831.WG68_10135"/>
<dbReference type="OrthoDB" id="7061356at2"/>
<reference evidence="1 2" key="1">
    <citation type="submission" date="2015-03" db="EMBL/GenBank/DDBJ databases">
        <title>Draft genome sequences of two protease-producing strains of Arsukibacterium isolated from two cold and alkaline environments.</title>
        <authorList>
            <person name="Lylloff J.E."/>
            <person name="Skov L.B."/>
            <person name="Jepsen M."/>
            <person name="Hallin P.F."/>
            <person name="Sorensen S.J."/>
            <person name="Stougaard P."/>
            <person name="Glaring M.A."/>
        </authorList>
    </citation>
    <scope>NUCLEOTIDE SEQUENCE [LARGE SCALE GENOMIC DNA]</scope>
    <source>
        <strain evidence="1 2">GCM72</strain>
    </source>
</reference>
<evidence type="ECO:0000313" key="1">
    <source>
        <dbReference type="EMBL" id="KKO45405.1"/>
    </source>
</evidence>
<evidence type="ECO:0000313" key="2">
    <source>
        <dbReference type="Proteomes" id="UP000034228"/>
    </source>
</evidence>
<protein>
    <submittedName>
        <fullName evidence="1">Uncharacterized protein</fullName>
    </submittedName>
</protein>
<keyword evidence="2" id="KW-1185">Reference proteome</keyword>
<dbReference type="AlphaFoldDB" id="A0A0M2V6V4"/>
<dbReference type="EMBL" id="LAHO01000009">
    <property type="protein sequence ID" value="KKO45405.1"/>
    <property type="molecule type" value="Genomic_DNA"/>
</dbReference>
<gene>
    <name evidence="1" type="ORF">WG68_10135</name>
</gene>
<organism evidence="1 2">
    <name type="scientific">Arsukibacterium ikkense</name>
    <dbReference type="NCBI Taxonomy" id="336831"/>
    <lineage>
        <taxon>Bacteria</taxon>
        <taxon>Pseudomonadati</taxon>
        <taxon>Pseudomonadota</taxon>
        <taxon>Gammaproteobacteria</taxon>
        <taxon>Chromatiales</taxon>
        <taxon>Chromatiaceae</taxon>
        <taxon>Arsukibacterium</taxon>
    </lineage>
</organism>